<dbReference type="InterPro" id="IPR014756">
    <property type="entry name" value="Ig_E-set"/>
</dbReference>
<evidence type="ECO:0000313" key="4">
    <source>
        <dbReference type="Proteomes" id="UP001602245"/>
    </source>
</evidence>
<keyword evidence="4" id="KW-1185">Reference proteome</keyword>
<organism evidence="3 4">
    <name type="scientific">Paractinoplanes globisporus</name>
    <dbReference type="NCBI Taxonomy" id="113565"/>
    <lineage>
        <taxon>Bacteria</taxon>
        <taxon>Bacillati</taxon>
        <taxon>Actinomycetota</taxon>
        <taxon>Actinomycetes</taxon>
        <taxon>Micromonosporales</taxon>
        <taxon>Micromonosporaceae</taxon>
        <taxon>Paractinoplanes</taxon>
    </lineage>
</organism>
<dbReference type="InterPro" id="IPR006311">
    <property type="entry name" value="TAT_signal"/>
</dbReference>
<dbReference type="Gene3D" id="2.60.40.10">
    <property type="entry name" value="Immunoglobulins"/>
    <property type="match status" value="1"/>
</dbReference>
<evidence type="ECO:0000313" key="3">
    <source>
        <dbReference type="EMBL" id="MFF5294462.1"/>
    </source>
</evidence>
<dbReference type="RefSeq" id="WP_020514733.1">
    <property type="nucleotide sequence ID" value="NZ_JBIAZU010000006.1"/>
</dbReference>
<feature type="signal peptide" evidence="1">
    <location>
        <begin position="1"/>
        <end position="37"/>
    </location>
</feature>
<evidence type="ECO:0000256" key="1">
    <source>
        <dbReference type="SAM" id="SignalP"/>
    </source>
</evidence>
<comment type="caution">
    <text evidence="3">The sequence shown here is derived from an EMBL/GenBank/DDBJ whole genome shotgun (WGS) entry which is preliminary data.</text>
</comment>
<feature type="chain" id="PRO_5045065575" evidence="1">
    <location>
        <begin position="38"/>
        <end position="568"/>
    </location>
</feature>
<proteinExistence type="predicted"/>
<dbReference type="SUPFAM" id="SSF81296">
    <property type="entry name" value="E set domains"/>
    <property type="match status" value="1"/>
</dbReference>
<sequence>MSKTKSSTTRRRLGRAGLATGAAAALLTGMTAAPAYATAGTMSLSATGGPTGGGNTVVATMATAPTSPNPTAFTSSTAVYFVVATSATATPACPTAYPTTAPSATVVATGYPNVKLLAPNKIAVLVPTGVAVSSSIFKYAMCAFASNTSGASLIASAQYTVGTAPRIAAVSSIAPVSGPALGGTTVTVTGTGFVANTTAAPNNTTATLDGEPLTNIVVNGGGTSFSATTPPHVAGGPYLLSVTTPGGTANTLGTTTNKANLFSYSNGIVVSPNTAAGNNGAVDLDVLGVGFANLSFVATTGSTPNSANAHVYLSSGGYDEEGTTTKAVPELTECVNVLVIADTELLCSLPLNHTFSNAAAPALSASAARGAGALHAVATSGSTVITSSDAAFTQNDVGLPIVSTAGTTVIPAGATIAAVASSTSATLSVAAAADGSLADVTVGGLRNAAGLTAWGAGTVAADGKTITGTTGFTSADIGRAISSTTAAFPANTTVVGVSGTTVTVSDAGTAGAAADLVLTPSVSVSDGTYTVSVVSDGAIDALDTHVTAGTAYSQSIVSSGSTFTVAQY</sequence>
<dbReference type="Proteomes" id="UP001602245">
    <property type="component" value="Unassembled WGS sequence"/>
</dbReference>
<dbReference type="Pfam" id="PF01833">
    <property type="entry name" value="TIG"/>
    <property type="match status" value="1"/>
</dbReference>
<accession>A0ABW6WME8</accession>
<dbReference type="EMBL" id="JBIAZU010000006">
    <property type="protein sequence ID" value="MFF5294462.1"/>
    <property type="molecule type" value="Genomic_DNA"/>
</dbReference>
<dbReference type="InterPro" id="IPR002909">
    <property type="entry name" value="IPT_dom"/>
</dbReference>
<feature type="domain" description="IPT/TIG" evidence="2">
    <location>
        <begin position="170"/>
        <end position="253"/>
    </location>
</feature>
<dbReference type="PROSITE" id="PS51318">
    <property type="entry name" value="TAT"/>
    <property type="match status" value="1"/>
</dbReference>
<reference evidence="3 4" key="1">
    <citation type="submission" date="2024-10" db="EMBL/GenBank/DDBJ databases">
        <title>The Natural Products Discovery Center: Release of the First 8490 Sequenced Strains for Exploring Actinobacteria Biosynthetic Diversity.</title>
        <authorList>
            <person name="Kalkreuter E."/>
            <person name="Kautsar S.A."/>
            <person name="Yang D."/>
            <person name="Bader C.D."/>
            <person name="Teijaro C.N."/>
            <person name="Fluegel L."/>
            <person name="Davis C.M."/>
            <person name="Simpson J.R."/>
            <person name="Lauterbach L."/>
            <person name="Steele A.D."/>
            <person name="Gui C."/>
            <person name="Meng S."/>
            <person name="Li G."/>
            <person name="Viehrig K."/>
            <person name="Ye F."/>
            <person name="Su P."/>
            <person name="Kiefer A.F."/>
            <person name="Nichols A."/>
            <person name="Cepeda A.J."/>
            <person name="Yan W."/>
            <person name="Fan B."/>
            <person name="Jiang Y."/>
            <person name="Adhikari A."/>
            <person name="Zheng C.-J."/>
            <person name="Schuster L."/>
            <person name="Cowan T.M."/>
            <person name="Smanski M.J."/>
            <person name="Chevrette M.G."/>
            <person name="De Carvalho L.P.S."/>
            <person name="Shen B."/>
        </authorList>
    </citation>
    <scope>NUCLEOTIDE SEQUENCE [LARGE SCALE GENOMIC DNA]</scope>
    <source>
        <strain evidence="3 4">NPDC000087</strain>
    </source>
</reference>
<name>A0ABW6WME8_9ACTN</name>
<gene>
    <name evidence="3" type="ORF">ACFY35_33915</name>
</gene>
<protein>
    <submittedName>
        <fullName evidence="3">IPT/TIG domain-containing protein</fullName>
    </submittedName>
</protein>
<keyword evidence="1" id="KW-0732">Signal</keyword>
<evidence type="ECO:0000259" key="2">
    <source>
        <dbReference type="Pfam" id="PF01833"/>
    </source>
</evidence>
<dbReference type="InterPro" id="IPR013783">
    <property type="entry name" value="Ig-like_fold"/>
</dbReference>